<name>A0A7G1H1G0_9BACT</name>
<dbReference type="EMBL" id="AP022873">
    <property type="protein sequence ID" value="BCB96624.1"/>
    <property type="molecule type" value="Genomic_DNA"/>
</dbReference>
<dbReference type="GO" id="GO:0016491">
    <property type="term" value="F:oxidoreductase activity"/>
    <property type="evidence" value="ECO:0007669"/>
    <property type="project" value="InterPro"/>
</dbReference>
<dbReference type="AlphaFoldDB" id="A0A7G1H1G0"/>
<dbReference type="InterPro" id="IPR009078">
    <property type="entry name" value="Ferritin-like_SF"/>
</dbReference>
<proteinExistence type="predicted"/>
<dbReference type="InterPro" id="IPR003251">
    <property type="entry name" value="Rr_diiron-bd_dom"/>
</dbReference>
<organism evidence="2 3">
    <name type="scientific">Dissulfurispira thermophila</name>
    <dbReference type="NCBI Taxonomy" id="2715679"/>
    <lineage>
        <taxon>Bacteria</taxon>
        <taxon>Pseudomonadati</taxon>
        <taxon>Nitrospirota</taxon>
        <taxon>Thermodesulfovibrionia</taxon>
        <taxon>Thermodesulfovibrionales</taxon>
        <taxon>Dissulfurispiraceae</taxon>
        <taxon>Dissulfurispira</taxon>
    </lineage>
</organism>
<dbReference type="KEGG" id="dtp:JZK55_15460"/>
<dbReference type="SUPFAM" id="SSF47240">
    <property type="entry name" value="Ferritin-like"/>
    <property type="match status" value="1"/>
</dbReference>
<feature type="domain" description="Rubrerythrin diiron-binding" evidence="1">
    <location>
        <begin position="8"/>
        <end position="146"/>
    </location>
</feature>
<evidence type="ECO:0000313" key="3">
    <source>
        <dbReference type="Proteomes" id="UP000516360"/>
    </source>
</evidence>
<reference evidence="2 3" key="1">
    <citation type="submission" date="2020-03" db="EMBL/GenBank/DDBJ databases">
        <title>Complete genome sequences of two sulfur-disproportionating bacterial strains T55J and Mzg5.</title>
        <authorList>
            <person name="Umezawa K."/>
            <person name="Kojima H."/>
            <person name="Kato Y."/>
            <person name="Fukui M."/>
        </authorList>
    </citation>
    <scope>NUCLEOTIDE SEQUENCE [LARGE SCALE GENOMIC DNA]</scope>
    <source>
        <strain evidence="2 3">T55J</strain>
    </source>
</reference>
<evidence type="ECO:0000313" key="2">
    <source>
        <dbReference type="EMBL" id="BCB96624.1"/>
    </source>
</evidence>
<accession>A0A7G1H1G0</accession>
<dbReference type="InterPro" id="IPR012347">
    <property type="entry name" value="Ferritin-like"/>
</dbReference>
<keyword evidence="3" id="KW-1185">Reference proteome</keyword>
<sequence length="157" mass="18343">MEKFSIREVVSQAIQTEKLGYQFYTSMAEKFKKDNEGMNKLFTTLAEKELIHEKTFSDLLPMIGDVEPEGWEDISQYMRAIVESEFFLGKNKSLPSMENIKTVKDAVDFAIGFEKETLLYFYGIKDAVKEKEIVEEIINEEKSHIRWLISFKSTFVK</sequence>
<dbReference type="Pfam" id="PF02915">
    <property type="entry name" value="Rubrerythrin"/>
    <property type="match status" value="1"/>
</dbReference>
<protein>
    <submittedName>
        <fullName evidence="2">Rubrerythrin</fullName>
    </submittedName>
</protein>
<dbReference type="RefSeq" id="WP_203471812.1">
    <property type="nucleotide sequence ID" value="NZ_AP022873.1"/>
</dbReference>
<gene>
    <name evidence="2" type="ORF">JZK55_15460</name>
</gene>
<dbReference type="GO" id="GO:0046872">
    <property type="term" value="F:metal ion binding"/>
    <property type="evidence" value="ECO:0007669"/>
    <property type="project" value="InterPro"/>
</dbReference>
<dbReference type="Proteomes" id="UP000516360">
    <property type="component" value="Chromosome"/>
</dbReference>
<dbReference type="Gene3D" id="1.20.1260.10">
    <property type="match status" value="1"/>
</dbReference>
<evidence type="ECO:0000259" key="1">
    <source>
        <dbReference type="Pfam" id="PF02915"/>
    </source>
</evidence>